<evidence type="ECO:0000313" key="2">
    <source>
        <dbReference type="Proteomes" id="UP000799755"/>
    </source>
</evidence>
<dbReference type="EMBL" id="MU003518">
    <property type="protein sequence ID" value="KAF2468005.1"/>
    <property type="molecule type" value="Genomic_DNA"/>
</dbReference>
<dbReference type="Proteomes" id="UP000799755">
    <property type="component" value="Unassembled WGS sequence"/>
</dbReference>
<keyword evidence="2" id="KW-1185">Reference proteome</keyword>
<name>A0ACB6QPG0_9PLEO</name>
<reference evidence="1" key="1">
    <citation type="journal article" date="2020" name="Stud. Mycol.">
        <title>101 Dothideomycetes genomes: a test case for predicting lifestyles and emergence of pathogens.</title>
        <authorList>
            <person name="Haridas S."/>
            <person name="Albert R."/>
            <person name="Binder M."/>
            <person name="Bloem J."/>
            <person name="Labutti K."/>
            <person name="Salamov A."/>
            <person name="Andreopoulos B."/>
            <person name="Baker S."/>
            <person name="Barry K."/>
            <person name="Bills G."/>
            <person name="Bluhm B."/>
            <person name="Cannon C."/>
            <person name="Castanera R."/>
            <person name="Culley D."/>
            <person name="Daum C."/>
            <person name="Ezra D."/>
            <person name="Gonzalez J."/>
            <person name="Henrissat B."/>
            <person name="Kuo A."/>
            <person name="Liang C."/>
            <person name="Lipzen A."/>
            <person name="Lutzoni F."/>
            <person name="Magnuson J."/>
            <person name="Mondo S."/>
            <person name="Nolan M."/>
            <person name="Ohm R."/>
            <person name="Pangilinan J."/>
            <person name="Park H.-J."/>
            <person name="Ramirez L."/>
            <person name="Alfaro M."/>
            <person name="Sun H."/>
            <person name="Tritt A."/>
            <person name="Yoshinaga Y."/>
            <person name="Zwiers L.-H."/>
            <person name="Turgeon B."/>
            <person name="Goodwin S."/>
            <person name="Spatafora J."/>
            <person name="Crous P."/>
            <person name="Grigoriev I."/>
        </authorList>
    </citation>
    <scope>NUCLEOTIDE SEQUENCE</scope>
    <source>
        <strain evidence="1">ATCC 200398</strain>
    </source>
</reference>
<comment type="caution">
    <text evidence="1">The sequence shown here is derived from an EMBL/GenBank/DDBJ whole genome shotgun (WGS) entry which is preliminary data.</text>
</comment>
<proteinExistence type="predicted"/>
<organism evidence="1 2">
    <name type="scientific">Lindgomyces ingoldianus</name>
    <dbReference type="NCBI Taxonomy" id="673940"/>
    <lineage>
        <taxon>Eukaryota</taxon>
        <taxon>Fungi</taxon>
        <taxon>Dikarya</taxon>
        <taxon>Ascomycota</taxon>
        <taxon>Pezizomycotina</taxon>
        <taxon>Dothideomycetes</taxon>
        <taxon>Pleosporomycetidae</taxon>
        <taxon>Pleosporales</taxon>
        <taxon>Lindgomycetaceae</taxon>
        <taxon>Lindgomyces</taxon>
    </lineage>
</organism>
<gene>
    <name evidence="1" type="ORF">BDR25DRAFT_316598</name>
</gene>
<protein>
    <submittedName>
        <fullName evidence="1">Uncharacterized protein</fullName>
    </submittedName>
</protein>
<sequence>MATSTAATLPKGSPLLPPAPAPPTPPVPQSRFLALPTEIVIDIVAHLSDDRNALCNLARTCRFLQPLSEEHMYKSVELFSTNVIPSLLLAFAHRPARVEAVQSLKILYRYKHDLGITLSDRKALNAYVIKMKGLKDWHVESPYDNFKWGDVGHEWVDHDMEHFRKALENSCLHSGQPLCADVGLARLEKFVLHSHGPHSDFWNLGGFHCLFRHPSLRYLHVSCVNLDCGLSELENYQGTTPLTTLIFDECDIWFDSLMGIMRTPKSLKSLTLGENVHNKRDRLPSPKLSAQPEVTLEALAPVAHSLETLVHFHPSWSTNFDPENSRMIKLHGDGMRKFHALKYLECDPCSFFFRGVLLNPTLAPPNLDTFRMRRPRTGVEGNFFDQLPDINPYLRLPSLKTFELVQPSDDMISPWAISNYVCECERVRERHAHGFKLHQHGIQMKMYIEIILKKGLIPPYLHGEAVPRPLCLYDSEKVGFCRVVDDRGEDEWELDQYGPMNMIHCNQAESSLESVTERDHGPESFEFQGENYRRPTPDPTTEGTDKKVPVESKDKPSQPIITDELGRRDILQMKRDIRRTLLNFMLPEQTLDLDDSEMDSIYASDSDDGLDLDDEFPDDLDGLDEDYLNHLEADEEFLDMDFADTHDYFW</sequence>
<evidence type="ECO:0000313" key="1">
    <source>
        <dbReference type="EMBL" id="KAF2468005.1"/>
    </source>
</evidence>
<accession>A0ACB6QPG0</accession>